<dbReference type="STRING" id="1379903.ATO8_08006"/>
<dbReference type="PATRIC" id="fig|1317118.6.peg.1660"/>
<dbReference type="PANTHER" id="PTHR34512">
    <property type="entry name" value="CELL SURFACE PROTEIN"/>
    <property type="match status" value="1"/>
</dbReference>
<dbReference type="SUPFAM" id="SSF50998">
    <property type="entry name" value="Quinoprotein alcohol dehydrogenase-like"/>
    <property type="match status" value="1"/>
</dbReference>
<feature type="signal peptide" evidence="1">
    <location>
        <begin position="1"/>
        <end position="19"/>
    </location>
</feature>
<evidence type="ECO:0000256" key="1">
    <source>
        <dbReference type="SAM" id="SignalP"/>
    </source>
</evidence>
<feature type="chain" id="PRO_5004842096" evidence="1">
    <location>
        <begin position="20"/>
        <end position="443"/>
    </location>
</feature>
<dbReference type="SMART" id="SM00564">
    <property type="entry name" value="PQQ"/>
    <property type="match status" value="6"/>
</dbReference>
<dbReference type="Pfam" id="PF13360">
    <property type="entry name" value="PQQ_2"/>
    <property type="match status" value="1"/>
</dbReference>
<dbReference type="EMBL" id="AQQW01000004">
    <property type="protein sequence ID" value="ETW13139.1"/>
    <property type="molecule type" value="Genomic_DNA"/>
</dbReference>
<accession>W4HK85</accession>
<dbReference type="AlphaFoldDB" id="W4HK85"/>
<protein>
    <submittedName>
        <fullName evidence="3">Quinoprotein</fullName>
    </submittedName>
</protein>
<feature type="domain" description="Pyrrolo-quinoline quinone repeat" evidence="2">
    <location>
        <begin position="122"/>
        <end position="358"/>
    </location>
</feature>
<gene>
    <name evidence="3" type="ORF">ATO8_08006</name>
</gene>
<keyword evidence="4" id="KW-1185">Reference proteome</keyword>
<dbReference type="InterPro" id="IPR011047">
    <property type="entry name" value="Quinoprotein_ADH-like_sf"/>
</dbReference>
<dbReference type="eggNOG" id="COG1520">
    <property type="taxonomic scope" value="Bacteria"/>
</dbReference>
<evidence type="ECO:0000313" key="4">
    <source>
        <dbReference type="Proteomes" id="UP000019063"/>
    </source>
</evidence>
<reference evidence="3 4" key="1">
    <citation type="journal article" date="2014" name="Antonie Van Leeuwenhoek">
        <title>Roseivivax atlanticus sp. nov., isolated from surface seawater of the Atlantic Ocean.</title>
        <authorList>
            <person name="Li G."/>
            <person name="Lai Q."/>
            <person name="Liu X."/>
            <person name="Sun F."/>
            <person name="Shao Z."/>
        </authorList>
    </citation>
    <scope>NUCLEOTIDE SEQUENCE [LARGE SCALE GENOMIC DNA]</scope>
    <source>
        <strain evidence="3 4">22II-s10s</strain>
    </source>
</reference>
<sequence>MAHLTLSKLAALGALAVVAACSEREVILPGERVGLRDVLQTREADPAPPANRAAAAGLPGPVVNSAWGQSPASPHARTTHAALSLPLQQVWAADIGQGDVKRQRLDAAPVTDGARIYTLSSDARVSAVSTSGQVVWSRDLTPPRDASFQAQGGGLAVSGGRLYVTSGFGTLTAFDASTGNEVWTQRLLSTGTGAPSVLGDMVYVTSGDSVAWAIEAATGRVRWQTDSVPDIANVAGAPAPALTSDRVVFAFGDGALRTAFRQGGTELWSGNVAGGRNGRVLSTVTDITGDPVIDGGRVYAGNHAGRFVAFDLASGETDWSIDQGALDRPLVAGNSVWFVSDLNRLVRVNAADGSQVWSVELPGWKPSARPSRRRDASFANHGPVLAGGQIWIASTDGALRGFSPEDGRLLSRVPIEGGATSQPIVANGTLYVISTRGVLHAFR</sequence>
<evidence type="ECO:0000259" key="2">
    <source>
        <dbReference type="Pfam" id="PF13360"/>
    </source>
</evidence>
<dbReference type="PANTHER" id="PTHR34512:SF30">
    <property type="entry name" value="OUTER MEMBRANE PROTEIN ASSEMBLY FACTOR BAMB"/>
    <property type="match status" value="1"/>
</dbReference>
<keyword evidence="1" id="KW-0732">Signal</keyword>
<dbReference type="InterPro" id="IPR018391">
    <property type="entry name" value="PQQ_b-propeller_rpt"/>
</dbReference>
<name>W4HK85_9RHOB</name>
<dbReference type="RefSeq" id="WP_240476941.1">
    <property type="nucleotide sequence ID" value="NZ_AQQW01000004.1"/>
</dbReference>
<dbReference type="InterPro" id="IPR015943">
    <property type="entry name" value="WD40/YVTN_repeat-like_dom_sf"/>
</dbReference>
<evidence type="ECO:0000313" key="3">
    <source>
        <dbReference type="EMBL" id="ETW13139.1"/>
    </source>
</evidence>
<dbReference type="InterPro" id="IPR002372">
    <property type="entry name" value="PQQ_rpt_dom"/>
</dbReference>
<organism evidence="3 4">
    <name type="scientific">Roseivivax marinus</name>
    <dbReference type="NCBI Taxonomy" id="1379903"/>
    <lineage>
        <taxon>Bacteria</taxon>
        <taxon>Pseudomonadati</taxon>
        <taxon>Pseudomonadota</taxon>
        <taxon>Alphaproteobacteria</taxon>
        <taxon>Rhodobacterales</taxon>
        <taxon>Roseobacteraceae</taxon>
        <taxon>Roseivivax</taxon>
    </lineage>
</organism>
<dbReference type="Gene3D" id="2.130.10.10">
    <property type="entry name" value="YVTN repeat-like/Quinoprotein amine dehydrogenase"/>
    <property type="match status" value="1"/>
</dbReference>
<comment type="caution">
    <text evidence="3">The sequence shown here is derived from an EMBL/GenBank/DDBJ whole genome shotgun (WGS) entry which is preliminary data.</text>
</comment>
<dbReference type="Proteomes" id="UP000019063">
    <property type="component" value="Unassembled WGS sequence"/>
</dbReference>
<proteinExistence type="predicted"/>